<evidence type="ECO:0000313" key="23">
    <source>
        <dbReference type="EMBL" id="GBG76390.1"/>
    </source>
</evidence>
<evidence type="ECO:0000256" key="13">
    <source>
        <dbReference type="ARBA" id="ARBA00022840"/>
    </source>
</evidence>
<dbReference type="GO" id="GO:0005886">
    <property type="term" value="C:plasma membrane"/>
    <property type="evidence" value="ECO:0007669"/>
    <property type="project" value="UniProtKB-SubCell"/>
</dbReference>
<name>A0A388L252_CHABU</name>
<feature type="region of interest" description="Disordered" evidence="21">
    <location>
        <begin position="1307"/>
        <end position="1366"/>
    </location>
</feature>
<gene>
    <name evidence="23" type="ORF">CBR_g22137</name>
</gene>
<dbReference type="Gene3D" id="3.30.200.20">
    <property type="entry name" value="Phosphorylase Kinase, domain 1"/>
    <property type="match status" value="2"/>
</dbReference>
<dbReference type="Proteomes" id="UP000265515">
    <property type="component" value="Unassembled WGS sequence"/>
</dbReference>
<feature type="region of interest" description="Disordered" evidence="21">
    <location>
        <begin position="603"/>
        <end position="630"/>
    </location>
</feature>
<keyword evidence="12" id="KW-0418">Kinase</keyword>
<dbReference type="FunFam" id="1.10.510.10:FF:000358">
    <property type="entry name" value="Putative leucine-rich repeat receptor-like serine/threonine-protein kinase"/>
    <property type="match status" value="2"/>
</dbReference>
<dbReference type="InterPro" id="IPR051824">
    <property type="entry name" value="LRR_Rcpt-Like_S/T_Kinase"/>
</dbReference>
<evidence type="ECO:0000256" key="6">
    <source>
        <dbReference type="ARBA" id="ARBA00022614"/>
    </source>
</evidence>
<dbReference type="Gramene" id="GBG76390">
    <property type="protein sequence ID" value="GBG76390"/>
    <property type="gene ID" value="CBR_g22137"/>
</dbReference>
<keyword evidence="3" id="KW-1003">Cell membrane</keyword>
<evidence type="ECO:0000256" key="17">
    <source>
        <dbReference type="ARBA" id="ARBA00023180"/>
    </source>
</evidence>
<dbReference type="InterPro" id="IPR008271">
    <property type="entry name" value="Ser/Thr_kinase_AS"/>
</dbReference>
<evidence type="ECO:0000256" key="4">
    <source>
        <dbReference type="ARBA" id="ARBA00022527"/>
    </source>
</evidence>
<accession>A0A388L252</accession>
<keyword evidence="4" id="KW-0723">Serine/threonine-protein kinase</keyword>
<dbReference type="PROSITE" id="PS00108">
    <property type="entry name" value="PROTEIN_KINASE_ST"/>
    <property type="match status" value="2"/>
</dbReference>
<dbReference type="PROSITE" id="PS50011">
    <property type="entry name" value="PROTEIN_KINASE_DOM"/>
    <property type="match status" value="2"/>
</dbReference>
<evidence type="ECO:0000259" key="22">
    <source>
        <dbReference type="PROSITE" id="PS50011"/>
    </source>
</evidence>
<dbReference type="SUPFAM" id="SSF75011">
    <property type="entry name" value="3-carboxy-cis,cis-mucoante lactonizing enzyme"/>
    <property type="match status" value="1"/>
</dbReference>
<evidence type="ECO:0000256" key="3">
    <source>
        <dbReference type="ARBA" id="ARBA00022475"/>
    </source>
</evidence>
<dbReference type="EMBL" id="BFEA01000243">
    <property type="protein sequence ID" value="GBG76390.1"/>
    <property type="molecule type" value="Genomic_DNA"/>
</dbReference>
<dbReference type="PANTHER" id="PTHR48006:SF102">
    <property type="entry name" value="LEUCINE-RICH REPEAT-CONTAINING PROTEIN DDB_G0281931-RELATED"/>
    <property type="match status" value="1"/>
</dbReference>
<evidence type="ECO:0000256" key="8">
    <source>
        <dbReference type="ARBA" id="ARBA00022692"/>
    </source>
</evidence>
<evidence type="ECO:0000313" key="24">
    <source>
        <dbReference type="Proteomes" id="UP000265515"/>
    </source>
</evidence>
<keyword evidence="9" id="KW-0732">Signal</keyword>
<keyword evidence="13" id="KW-0067">ATP-binding</keyword>
<keyword evidence="7" id="KW-0808">Transferase</keyword>
<proteinExistence type="predicted"/>
<evidence type="ECO:0000256" key="20">
    <source>
        <dbReference type="SAM" id="Coils"/>
    </source>
</evidence>
<keyword evidence="10" id="KW-0677">Repeat</keyword>
<evidence type="ECO:0000256" key="9">
    <source>
        <dbReference type="ARBA" id="ARBA00022729"/>
    </source>
</evidence>
<dbReference type="InterPro" id="IPR001245">
    <property type="entry name" value="Ser-Thr/Tyr_kinase_cat_dom"/>
</dbReference>
<evidence type="ECO:0000256" key="11">
    <source>
        <dbReference type="ARBA" id="ARBA00022741"/>
    </source>
</evidence>
<keyword evidence="11" id="KW-0547">Nucleotide-binding</keyword>
<evidence type="ECO:0000256" key="19">
    <source>
        <dbReference type="ARBA" id="ARBA00048679"/>
    </source>
</evidence>
<dbReference type="InterPro" id="IPR011009">
    <property type="entry name" value="Kinase-like_dom_sf"/>
</dbReference>
<evidence type="ECO:0000256" key="1">
    <source>
        <dbReference type="ARBA" id="ARBA00004162"/>
    </source>
</evidence>
<evidence type="ECO:0000256" key="14">
    <source>
        <dbReference type="ARBA" id="ARBA00022989"/>
    </source>
</evidence>
<dbReference type="GO" id="GO:0005524">
    <property type="term" value="F:ATP binding"/>
    <property type="evidence" value="ECO:0007669"/>
    <property type="project" value="UniProtKB-KW"/>
</dbReference>
<feature type="region of interest" description="Disordered" evidence="21">
    <location>
        <begin position="732"/>
        <end position="784"/>
    </location>
</feature>
<comment type="caution">
    <text evidence="23">The sequence shown here is derived from an EMBL/GenBank/DDBJ whole genome shotgun (WGS) entry which is preliminary data.</text>
</comment>
<dbReference type="SUPFAM" id="SSF56112">
    <property type="entry name" value="Protein kinase-like (PK-like)"/>
    <property type="match status" value="2"/>
</dbReference>
<organism evidence="23 24">
    <name type="scientific">Chara braunii</name>
    <name type="common">Braun's stonewort</name>
    <dbReference type="NCBI Taxonomy" id="69332"/>
    <lineage>
        <taxon>Eukaryota</taxon>
        <taxon>Viridiplantae</taxon>
        <taxon>Streptophyta</taxon>
        <taxon>Charophyceae</taxon>
        <taxon>Charales</taxon>
        <taxon>Characeae</taxon>
        <taxon>Chara</taxon>
    </lineage>
</organism>
<keyword evidence="16" id="KW-0675">Receptor</keyword>
<keyword evidence="8" id="KW-0812">Transmembrane</keyword>
<evidence type="ECO:0000256" key="2">
    <source>
        <dbReference type="ARBA" id="ARBA00012513"/>
    </source>
</evidence>
<feature type="compositionally biased region" description="Polar residues" evidence="21">
    <location>
        <begin position="603"/>
        <end position="615"/>
    </location>
</feature>
<evidence type="ECO:0000256" key="15">
    <source>
        <dbReference type="ARBA" id="ARBA00023136"/>
    </source>
</evidence>
<dbReference type="GO" id="GO:0004674">
    <property type="term" value="F:protein serine/threonine kinase activity"/>
    <property type="evidence" value="ECO:0007669"/>
    <property type="project" value="UniProtKB-KW"/>
</dbReference>
<evidence type="ECO:0000256" key="12">
    <source>
        <dbReference type="ARBA" id="ARBA00022777"/>
    </source>
</evidence>
<dbReference type="STRING" id="69332.A0A388L252"/>
<evidence type="ECO:0000256" key="5">
    <source>
        <dbReference type="ARBA" id="ARBA00022553"/>
    </source>
</evidence>
<evidence type="ECO:0000256" key="16">
    <source>
        <dbReference type="ARBA" id="ARBA00023170"/>
    </source>
</evidence>
<keyword evidence="15" id="KW-0472">Membrane</keyword>
<feature type="compositionally biased region" description="Pro residues" evidence="21">
    <location>
        <begin position="742"/>
        <end position="767"/>
    </location>
</feature>
<dbReference type="SMART" id="SM00220">
    <property type="entry name" value="S_TKc"/>
    <property type="match status" value="2"/>
</dbReference>
<feature type="domain" description="Protein kinase" evidence="22">
    <location>
        <begin position="865"/>
        <end position="1164"/>
    </location>
</feature>
<comment type="catalytic activity">
    <reaction evidence="19">
        <text>L-seryl-[protein] + ATP = O-phospho-L-seryl-[protein] + ADP + H(+)</text>
        <dbReference type="Rhea" id="RHEA:17989"/>
        <dbReference type="Rhea" id="RHEA-COMP:9863"/>
        <dbReference type="Rhea" id="RHEA-COMP:11604"/>
        <dbReference type="ChEBI" id="CHEBI:15378"/>
        <dbReference type="ChEBI" id="CHEBI:29999"/>
        <dbReference type="ChEBI" id="CHEBI:30616"/>
        <dbReference type="ChEBI" id="CHEBI:83421"/>
        <dbReference type="ChEBI" id="CHEBI:456216"/>
        <dbReference type="EC" id="2.7.11.1"/>
    </reaction>
</comment>
<evidence type="ECO:0000256" key="18">
    <source>
        <dbReference type="ARBA" id="ARBA00047899"/>
    </source>
</evidence>
<protein>
    <recommendedName>
        <fullName evidence="2">non-specific serine/threonine protein kinase</fullName>
        <ecNumber evidence="2">2.7.11.1</ecNumber>
    </recommendedName>
</protein>
<dbReference type="Gene3D" id="1.10.510.10">
    <property type="entry name" value="Transferase(Phosphotransferase) domain 1"/>
    <property type="match status" value="2"/>
</dbReference>
<feature type="coiled-coil region" evidence="20">
    <location>
        <begin position="1195"/>
        <end position="1229"/>
    </location>
</feature>
<feature type="compositionally biased region" description="Low complexity" evidence="21">
    <location>
        <begin position="768"/>
        <end position="778"/>
    </location>
</feature>
<dbReference type="Pfam" id="PF00069">
    <property type="entry name" value="Pkinase"/>
    <property type="match status" value="1"/>
</dbReference>
<comment type="subcellular location">
    <subcellularLocation>
        <location evidence="1">Cell membrane</location>
        <topology evidence="1">Single-pass membrane protein</topology>
    </subcellularLocation>
</comment>
<feature type="compositionally biased region" description="Low complexity" evidence="21">
    <location>
        <begin position="1316"/>
        <end position="1347"/>
    </location>
</feature>
<keyword evidence="6" id="KW-0433">Leucine-rich repeat</keyword>
<keyword evidence="24" id="KW-1185">Reference proteome</keyword>
<keyword evidence="20" id="KW-0175">Coiled coil</keyword>
<dbReference type="PANTHER" id="PTHR48006">
    <property type="entry name" value="LEUCINE-RICH REPEAT-CONTAINING PROTEIN DDB_G0281931-RELATED"/>
    <property type="match status" value="1"/>
</dbReference>
<dbReference type="InterPro" id="IPR000719">
    <property type="entry name" value="Prot_kinase_dom"/>
</dbReference>
<evidence type="ECO:0000256" key="21">
    <source>
        <dbReference type="SAM" id="MobiDB-lite"/>
    </source>
</evidence>
<keyword evidence="17" id="KW-0325">Glycoprotein</keyword>
<evidence type="ECO:0000256" key="7">
    <source>
        <dbReference type="ARBA" id="ARBA00022679"/>
    </source>
</evidence>
<dbReference type="OMA" id="PDERYYC"/>
<dbReference type="EC" id="2.7.11.1" evidence="2"/>
<keyword evidence="5" id="KW-0597">Phosphoprotein</keyword>
<sequence length="1593" mass="172739">MHGELTAVKRRQFVIEVNTLSRVHHANLTQLIGYCDEGNRCILVYPYFAGGSLQSRLHKRVGVRGAAPPPPLTLSQRMSIISQIAEGLRYLHCGANPRVIHRDVKSSNVLLSGGANGSLQVVLADLGTAAIAENVFETGHESMVKTCQLAGTRGYIAPEYLLRGRLTAKNDVFAFGVVVLELMTGKPAIDGEFQALAEWVGGFSQRPNMYAIFGTIIDPCLRSVVERNVVVRNMVMHVVYLGIACSQLEDEQRPIMSSVCDRLTVSFRKQNGGVYKKAGGRAASTSDNENVATALPSARRAEDDDHLHHRLRRLFRIPDAPEGRLLQGLYGTSNISTIDAALVADGTSVVKFPLEGPFKSNGSVLCMAIMEDVALSRDGTVLYYRLLEGCLDTALQKVTKLHYSFREAKPGTATALESGGRLLSYWWPAANPSGRANMTAFVAEYEPGSDWINLMTRIYSSMDVSKSDTHLVLFPTGIGTGKKTVVFIEVVTGDRKAIELSDVDSPGNLAFTRLANERLYITDTAAPYRILSAAMLPGADGIPVSSTTVFAPEANFPKGATPSITATKFAGQSLDSQGRCLYFSDSSGLTVWSLDLTSPSSRTLSASESPMSRNATHVAGSGTHVAGSGKENMKDGLGLRRSFASLSHPVVTRDGCNVFVADGRTVRWIKLSSPCSTALEVTSVAKAEPTSFRGSALFDNGTSNPLLYLGTMDGQVHKLEINRAALHSCGSEGPIPSLPSSRPLPSPVPPPNSSQSFPPPPSPPSSSSPPAAQGSNSSKSPKEDNLSPALIAVPVVCGLAVLLVVVGDAIVYCRRINRPPEAIPVTQSTTHISPLVLSTDTVPLNPAVVRAFALTDLRFCTNDFDQSYLIGDKGAFGEVYWGSLGGTQVAIKVMHGELTAAKRRQFVIEVNTLSRVHHANLIQLIGYCDEGNRCILVYPYFAGGSLQSRLHKRVGVRGAAPSPPLTLSQRMSIILQIAEGLRYLHCGANPRVIHRDVKSSNVLLSDGGDGSLQVVRADFGTAAIAENVFETGHESMVKTCQLAGTRGYIAPEYLLRGRLTAKNDVFAFGVVVLELMTGKPAILCQSPVDGEFQALAEWVRGFSERSNMSAILGTIIDPCLRSVVETNVVLWNMVMDVVNLGMACSQLEDKQRPIMSSVCDRLTVIVSEAKRREAENGEASEVKPQIPPDPLEVELRAQEEKLHQQAKAVETLKAELQKKEEAAQKEARRKLLVADVEKVRVSGSSSQYNKDIVEFVLLQDEINGSYFTNWDDQIISLENNHSTFFKKLDDISSKLDLIFTHLRIPTPLTIPPSPGPSQTGPQPQPQSRPTSPGSTPKSTTPSQTSAPFESPRPKLTPPSMFSGEDPKVDVADWVTAQRTYLNGFKCDEDVKVSAILARLERTALKWCTSTSSKQGMKMFDWAQRLGVNGFLQALQDRFADKEQARKAADKILRLGQKKFDGSLSKLYSTFESLTSIAGLKMSEKDLLIHFLRATPEQYQLALFSQGHKHWRSFGKAALDLESKLHVQEAPFEGRKGPPPKGEEGGRAPCLLLQRLVLIVTQHPNPPPGTASSSVADPVLALADALMSLTKEKS</sequence>
<comment type="catalytic activity">
    <reaction evidence="18">
        <text>L-threonyl-[protein] + ATP = O-phospho-L-threonyl-[protein] + ADP + H(+)</text>
        <dbReference type="Rhea" id="RHEA:46608"/>
        <dbReference type="Rhea" id="RHEA-COMP:11060"/>
        <dbReference type="Rhea" id="RHEA-COMP:11605"/>
        <dbReference type="ChEBI" id="CHEBI:15378"/>
        <dbReference type="ChEBI" id="CHEBI:30013"/>
        <dbReference type="ChEBI" id="CHEBI:30616"/>
        <dbReference type="ChEBI" id="CHEBI:61977"/>
        <dbReference type="ChEBI" id="CHEBI:456216"/>
        <dbReference type="EC" id="2.7.11.1"/>
    </reaction>
</comment>
<dbReference type="Pfam" id="PF07714">
    <property type="entry name" value="PK_Tyr_Ser-Thr"/>
    <property type="match status" value="1"/>
</dbReference>
<keyword evidence="14" id="KW-1133">Transmembrane helix</keyword>
<evidence type="ECO:0000256" key="10">
    <source>
        <dbReference type="ARBA" id="ARBA00022737"/>
    </source>
</evidence>
<feature type="domain" description="Protein kinase" evidence="22">
    <location>
        <begin position="1"/>
        <end position="240"/>
    </location>
</feature>
<reference evidence="23 24" key="1">
    <citation type="journal article" date="2018" name="Cell">
        <title>The Chara Genome: Secondary Complexity and Implications for Plant Terrestrialization.</title>
        <authorList>
            <person name="Nishiyama T."/>
            <person name="Sakayama H."/>
            <person name="Vries J.D."/>
            <person name="Buschmann H."/>
            <person name="Saint-Marcoux D."/>
            <person name="Ullrich K.K."/>
            <person name="Haas F.B."/>
            <person name="Vanderstraeten L."/>
            <person name="Becker D."/>
            <person name="Lang D."/>
            <person name="Vosolsobe S."/>
            <person name="Rombauts S."/>
            <person name="Wilhelmsson P.K.I."/>
            <person name="Janitza P."/>
            <person name="Kern R."/>
            <person name="Heyl A."/>
            <person name="Rumpler F."/>
            <person name="Villalobos L.I.A.C."/>
            <person name="Clay J.M."/>
            <person name="Skokan R."/>
            <person name="Toyoda A."/>
            <person name="Suzuki Y."/>
            <person name="Kagoshima H."/>
            <person name="Schijlen E."/>
            <person name="Tajeshwar N."/>
            <person name="Catarino B."/>
            <person name="Hetherington A.J."/>
            <person name="Saltykova A."/>
            <person name="Bonnot C."/>
            <person name="Breuninger H."/>
            <person name="Symeonidi A."/>
            <person name="Radhakrishnan G.V."/>
            <person name="Van Nieuwerburgh F."/>
            <person name="Deforce D."/>
            <person name="Chang C."/>
            <person name="Karol K.G."/>
            <person name="Hedrich R."/>
            <person name="Ulvskov P."/>
            <person name="Glockner G."/>
            <person name="Delwiche C.F."/>
            <person name="Petrasek J."/>
            <person name="Van de Peer Y."/>
            <person name="Friml J."/>
            <person name="Beilby M."/>
            <person name="Dolan L."/>
            <person name="Kohara Y."/>
            <person name="Sugano S."/>
            <person name="Fujiyama A."/>
            <person name="Delaux P.-M."/>
            <person name="Quint M."/>
            <person name="TheiBen G."/>
            <person name="Hagemann M."/>
            <person name="Harholt J."/>
            <person name="Dunand C."/>
            <person name="Zachgo S."/>
            <person name="Langdale J."/>
            <person name="Maumus F."/>
            <person name="Straeten D.V.D."/>
            <person name="Gould S.B."/>
            <person name="Rensing S.A."/>
        </authorList>
    </citation>
    <scope>NUCLEOTIDE SEQUENCE [LARGE SCALE GENOMIC DNA]</scope>
    <source>
        <strain evidence="23 24">S276</strain>
    </source>
</reference>